<dbReference type="RefSeq" id="XP_005712500.1">
    <property type="nucleotide sequence ID" value="XM_005712443.1"/>
</dbReference>
<gene>
    <name evidence="1" type="ORF">CHC_T00001593001</name>
</gene>
<reference evidence="2" key="1">
    <citation type="journal article" date="2013" name="Proc. Natl. Acad. Sci. U.S.A.">
        <title>Genome structure and metabolic features in the red seaweed Chondrus crispus shed light on evolution of the Archaeplastida.</title>
        <authorList>
            <person name="Collen J."/>
            <person name="Porcel B."/>
            <person name="Carre W."/>
            <person name="Ball S.G."/>
            <person name="Chaparro C."/>
            <person name="Tonon T."/>
            <person name="Barbeyron T."/>
            <person name="Michel G."/>
            <person name="Noel B."/>
            <person name="Valentin K."/>
            <person name="Elias M."/>
            <person name="Artiguenave F."/>
            <person name="Arun A."/>
            <person name="Aury J.M."/>
            <person name="Barbosa-Neto J.F."/>
            <person name="Bothwell J.H."/>
            <person name="Bouget F.Y."/>
            <person name="Brillet L."/>
            <person name="Cabello-Hurtado F."/>
            <person name="Capella-Gutierrez S."/>
            <person name="Charrier B."/>
            <person name="Cladiere L."/>
            <person name="Cock J.M."/>
            <person name="Coelho S.M."/>
            <person name="Colleoni C."/>
            <person name="Czjzek M."/>
            <person name="Da Silva C."/>
            <person name="Delage L."/>
            <person name="Denoeud F."/>
            <person name="Deschamps P."/>
            <person name="Dittami S.M."/>
            <person name="Gabaldon T."/>
            <person name="Gachon C.M."/>
            <person name="Groisillier A."/>
            <person name="Herve C."/>
            <person name="Jabbari K."/>
            <person name="Katinka M."/>
            <person name="Kloareg B."/>
            <person name="Kowalczyk N."/>
            <person name="Labadie K."/>
            <person name="Leblanc C."/>
            <person name="Lopez P.J."/>
            <person name="McLachlan D.H."/>
            <person name="Meslet-Cladiere L."/>
            <person name="Moustafa A."/>
            <person name="Nehr Z."/>
            <person name="Nyvall Collen P."/>
            <person name="Panaud O."/>
            <person name="Partensky F."/>
            <person name="Poulain J."/>
            <person name="Rensing S.A."/>
            <person name="Rousvoal S."/>
            <person name="Samson G."/>
            <person name="Symeonidi A."/>
            <person name="Weissenbach J."/>
            <person name="Zambounis A."/>
            <person name="Wincker P."/>
            <person name="Boyen C."/>
        </authorList>
    </citation>
    <scope>NUCLEOTIDE SEQUENCE [LARGE SCALE GENOMIC DNA]</scope>
    <source>
        <strain evidence="2">cv. Stackhouse</strain>
    </source>
</reference>
<dbReference type="EMBL" id="HG001553">
    <property type="protein sequence ID" value="CDF32729.1"/>
    <property type="molecule type" value="Genomic_DNA"/>
</dbReference>
<protein>
    <submittedName>
        <fullName evidence="1">Uncharacterized protein</fullName>
    </submittedName>
</protein>
<sequence>MSTPLSPILSLSECPGGTTVRQWSRLPEVIQKIHARIILSIPPLSSSANAIPIIFTSSPAALFRA</sequence>
<dbReference type="Gramene" id="CDF32729">
    <property type="protein sequence ID" value="CDF32729"/>
    <property type="gene ID" value="CHC_T00001593001"/>
</dbReference>
<evidence type="ECO:0000313" key="1">
    <source>
        <dbReference type="EMBL" id="CDF32729.1"/>
    </source>
</evidence>
<dbReference type="GeneID" id="17320215"/>
<accession>R7Q3X8</accession>
<proteinExistence type="predicted"/>
<dbReference type="KEGG" id="ccp:CHC_T00001593001"/>
<organism evidence="1 2">
    <name type="scientific">Chondrus crispus</name>
    <name type="common">Carrageen Irish moss</name>
    <name type="synonym">Polymorpha crispa</name>
    <dbReference type="NCBI Taxonomy" id="2769"/>
    <lineage>
        <taxon>Eukaryota</taxon>
        <taxon>Rhodophyta</taxon>
        <taxon>Florideophyceae</taxon>
        <taxon>Rhodymeniophycidae</taxon>
        <taxon>Gigartinales</taxon>
        <taxon>Gigartinaceae</taxon>
        <taxon>Chondrus</taxon>
    </lineage>
</organism>
<evidence type="ECO:0000313" key="2">
    <source>
        <dbReference type="Proteomes" id="UP000012073"/>
    </source>
</evidence>
<dbReference type="Proteomes" id="UP000012073">
    <property type="component" value="Unassembled WGS sequence"/>
</dbReference>
<keyword evidence="2" id="KW-1185">Reference proteome</keyword>
<name>R7Q3X8_CHOCR</name>
<dbReference type="AlphaFoldDB" id="R7Q3X8"/>